<dbReference type="EnsemblPlants" id="AET1Gv21016700.1">
    <property type="protein sequence ID" value="AET1Gv21016700.1"/>
    <property type="gene ID" value="AET1Gv21016700"/>
</dbReference>
<dbReference type="PANTHER" id="PTHR31669">
    <property type="entry name" value="PROTEIN FAR1-RELATED SEQUENCE 10-RELATED"/>
    <property type="match status" value="1"/>
</dbReference>
<dbReference type="PANTHER" id="PTHR31669:SF296">
    <property type="entry name" value="PROTEIN FAR1-RELATED SEQUENCE"/>
    <property type="match status" value="1"/>
</dbReference>
<dbReference type="Proteomes" id="UP000015105">
    <property type="component" value="Chromosome 1D"/>
</dbReference>
<protein>
    <recommendedName>
        <fullName evidence="1">Protein FAR1-RELATED SEQUENCE</fullName>
    </recommendedName>
</protein>
<proteinExistence type="inferred from homology"/>
<keyword evidence="3" id="KW-1185">Reference proteome</keyword>
<keyword evidence="1" id="KW-0862">Zinc</keyword>
<dbReference type="AlphaFoldDB" id="A0A453A2T0"/>
<comment type="similarity">
    <text evidence="1">Belongs to the FHY3/FAR1 family.</text>
</comment>
<keyword evidence="1" id="KW-0539">Nucleus</keyword>
<keyword evidence="1" id="KW-0479">Metal-binding</keyword>
<dbReference type="Gramene" id="AET1Gv21016700.1">
    <property type="protein sequence ID" value="AET1Gv21016700.1"/>
    <property type="gene ID" value="AET1Gv21016700"/>
</dbReference>
<sequence>MKKAQEKLGALLGRNPGLSKDFNNCVDFSLTPEEFEAGWCELMMKYESMTDSHFENLYKYREAWVTCYFKHQFFPFLQSTQRSEGFNAVLKRYVNPHKSILNFVKQYQKIQTHILVREGAKDYRTGHLQSEMSSSYPIEKQAYNSYTRDLYEKFRDEFQLTTRYNVRPHGEHLYELYPNQ</sequence>
<reference evidence="2" key="5">
    <citation type="journal article" date="2021" name="G3 (Bethesda)">
        <title>Aegilops tauschii genome assembly Aet v5.0 features greater sequence contiguity and improved annotation.</title>
        <authorList>
            <person name="Wang L."/>
            <person name="Zhu T."/>
            <person name="Rodriguez J.C."/>
            <person name="Deal K.R."/>
            <person name="Dubcovsky J."/>
            <person name="McGuire P.E."/>
            <person name="Lux T."/>
            <person name="Spannagl M."/>
            <person name="Mayer K.F.X."/>
            <person name="Baldrich P."/>
            <person name="Meyers B.C."/>
            <person name="Huo N."/>
            <person name="Gu Y.Q."/>
            <person name="Zhou H."/>
            <person name="Devos K.M."/>
            <person name="Bennetzen J.L."/>
            <person name="Unver T."/>
            <person name="Budak H."/>
            <person name="Gulick P.J."/>
            <person name="Galiba G."/>
            <person name="Kalapos B."/>
            <person name="Nelson D.R."/>
            <person name="Li P."/>
            <person name="You F.M."/>
            <person name="Luo M.C."/>
            <person name="Dvorak J."/>
        </authorList>
    </citation>
    <scope>NUCLEOTIDE SEQUENCE [LARGE SCALE GENOMIC DNA]</scope>
    <source>
        <strain evidence="2">cv. AL8/78</strain>
    </source>
</reference>
<evidence type="ECO:0000313" key="3">
    <source>
        <dbReference type="Proteomes" id="UP000015105"/>
    </source>
</evidence>
<comment type="function">
    <text evidence="1">Putative transcription activator involved in regulating light control of development.</text>
</comment>
<comment type="subcellular location">
    <subcellularLocation>
        <location evidence="1">Nucleus</location>
    </subcellularLocation>
</comment>
<keyword evidence="1" id="KW-0863">Zinc-finger</keyword>
<reference evidence="2" key="4">
    <citation type="submission" date="2019-03" db="UniProtKB">
        <authorList>
            <consortium name="EnsemblPlants"/>
        </authorList>
    </citation>
    <scope>IDENTIFICATION</scope>
</reference>
<dbReference type="STRING" id="200361.A0A453A2T0"/>
<evidence type="ECO:0000256" key="1">
    <source>
        <dbReference type="RuleBase" id="RU367018"/>
    </source>
</evidence>
<name>A0A453A2T0_AEGTS</name>
<reference evidence="3" key="1">
    <citation type="journal article" date="2014" name="Science">
        <title>Ancient hybridizations among the ancestral genomes of bread wheat.</title>
        <authorList>
            <consortium name="International Wheat Genome Sequencing Consortium,"/>
            <person name="Marcussen T."/>
            <person name="Sandve S.R."/>
            <person name="Heier L."/>
            <person name="Spannagl M."/>
            <person name="Pfeifer M."/>
            <person name="Jakobsen K.S."/>
            <person name="Wulff B.B."/>
            <person name="Steuernagel B."/>
            <person name="Mayer K.F."/>
            <person name="Olsen O.A."/>
        </authorList>
    </citation>
    <scope>NUCLEOTIDE SEQUENCE [LARGE SCALE GENOMIC DNA]</scope>
    <source>
        <strain evidence="3">cv. AL8/78</strain>
    </source>
</reference>
<dbReference type="GO" id="GO:0006355">
    <property type="term" value="P:regulation of DNA-templated transcription"/>
    <property type="evidence" value="ECO:0007669"/>
    <property type="project" value="UniProtKB-UniRule"/>
</dbReference>
<evidence type="ECO:0000313" key="2">
    <source>
        <dbReference type="EnsemblPlants" id="AET1Gv21016700.1"/>
    </source>
</evidence>
<accession>A0A453A2T0</accession>
<dbReference type="InterPro" id="IPR031052">
    <property type="entry name" value="FHY3/FAR1"/>
</dbReference>
<organism evidence="2 3">
    <name type="scientific">Aegilops tauschii subsp. strangulata</name>
    <name type="common">Goatgrass</name>
    <dbReference type="NCBI Taxonomy" id="200361"/>
    <lineage>
        <taxon>Eukaryota</taxon>
        <taxon>Viridiplantae</taxon>
        <taxon>Streptophyta</taxon>
        <taxon>Embryophyta</taxon>
        <taxon>Tracheophyta</taxon>
        <taxon>Spermatophyta</taxon>
        <taxon>Magnoliopsida</taxon>
        <taxon>Liliopsida</taxon>
        <taxon>Poales</taxon>
        <taxon>Poaceae</taxon>
        <taxon>BOP clade</taxon>
        <taxon>Pooideae</taxon>
        <taxon>Triticodae</taxon>
        <taxon>Triticeae</taxon>
        <taxon>Triticinae</taxon>
        <taxon>Aegilops</taxon>
    </lineage>
</organism>
<dbReference type="GO" id="GO:0005634">
    <property type="term" value="C:nucleus"/>
    <property type="evidence" value="ECO:0007669"/>
    <property type="project" value="UniProtKB-SubCell"/>
</dbReference>
<reference evidence="2" key="3">
    <citation type="journal article" date="2017" name="Nature">
        <title>Genome sequence of the progenitor of the wheat D genome Aegilops tauschii.</title>
        <authorList>
            <person name="Luo M.C."/>
            <person name="Gu Y.Q."/>
            <person name="Puiu D."/>
            <person name="Wang H."/>
            <person name="Twardziok S.O."/>
            <person name="Deal K.R."/>
            <person name="Huo N."/>
            <person name="Zhu T."/>
            <person name="Wang L."/>
            <person name="Wang Y."/>
            <person name="McGuire P.E."/>
            <person name="Liu S."/>
            <person name="Long H."/>
            <person name="Ramasamy R.K."/>
            <person name="Rodriguez J.C."/>
            <person name="Van S.L."/>
            <person name="Yuan L."/>
            <person name="Wang Z."/>
            <person name="Xia Z."/>
            <person name="Xiao L."/>
            <person name="Anderson O.D."/>
            <person name="Ouyang S."/>
            <person name="Liang Y."/>
            <person name="Zimin A.V."/>
            <person name="Pertea G."/>
            <person name="Qi P."/>
            <person name="Bennetzen J.L."/>
            <person name="Dai X."/>
            <person name="Dawson M.W."/>
            <person name="Muller H.G."/>
            <person name="Kugler K."/>
            <person name="Rivarola-Duarte L."/>
            <person name="Spannagl M."/>
            <person name="Mayer K.F.X."/>
            <person name="Lu F.H."/>
            <person name="Bevan M.W."/>
            <person name="Leroy P."/>
            <person name="Li P."/>
            <person name="You F.M."/>
            <person name="Sun Q."/>
            <person name="Liu Z."/>
            <person name="Lyons E."/>
            <person name="Wicker T."/>
            <person name="Salzberg S.L."/>
            <person name="Devos K.M."/>
            <person name="Dvorak J."/>
        </authorList>
    </citation>
    <scope>NUCLEOTIDE SEQUENCE [LARGE SCALE GENOMIC DNA]</scope>
    <source>
        <strain evidence="2">cv. AL8/78</strain>
    </source>
</reference>
<dbReference type="GO" id="GO:0008270">
    <property type="term" value="F:zinc ion binding"/>
    <property type="evidence" value="ECO:0007669"/>
    <property type="project" value="UniProtKB-UniRule"/>
</dbReference>
<reference evidence="3" key="2">
    <citation type="journal article" date="2017" name="Nat. Plants">
        <title>The Aegilops tauschii genome reveals multiple impacts of transposons.</title>
        <authorList>
            <person name="Zhao G."/>
            <person name="Zou C."/>
            <person name="Li K."/>
            <person name="Wang K."/>
            <person name="Li T."/>
            <person name="Gao L."/>
            <person name="Zhang X."/>
            <person name="Wang H."/>
            <person name="Yang Z."/>
            <person name="Liu X."/>
            <person name="Jiang W."/>
            <person name="Mao L."/>
            <person name="Kong X."/>
            <person name="Jiao Y."/>
            <person name="Jia J."/>
        </authorList>
    </citation>
    <scope>NUCLEOTIDE SEQUENCE [LARGE SCALE GENOMIC DNA]</scope>
    <source>
        <strain evidence="3">cv. AL8/78</strain>
    </source>
</reference>